<dbReference type="Proteomes" id="UP000663882">
    <property type="component" value="Unassembled WGS sequence"/>
</dbReference>
<evidence type="ECO:0000313" key="1">
    <source>
        <dbReference type="EMBL" id="CAF1063638.1"/>
    </source>
</evidence>
<dbReference type="Proteomes" id="UP000663874">
    <property type="component" value="Unassembled WGS sequence"/>
</dbReference>
<evidence type="ECO:0000313" key="2">
    <source>
        <dbReference type="EMBL" id="CAF1343355.1"/>
    </source>
</evidence>
<dbReference type="EMBL" id="CAJOBE010000752">
    <property type="protein sequence ID" value="CAF3681516.1"/>
    <property type="molecule type" value="Genomic_DNA"/>
</dbReference>
<accession>A0A818TD76</accession>
<proteinExistence type="predicted"/>
<evidence type="ECO:0000313" key="3">
    <source>
        <dbReference type="EMBL" id="CAF3558080.1"/>
    </source>
</evidence>
<comment type="caution">
    <text evidence="4">The sequence shown here is derived from an EMBL/GenBank/DDBJ whole genome shotgun (WGS) entry which is preliminary data.</text>
</comment>
<dbReference type="EMBL" id="CAJNOU010002712">
    <property type="protein sequence ID" value="CAF1343355.1"/>
    <property type="molecule type" value="Genomic_DNA"/>
</dbReference>
<dbReference type="AlphaFoldDB" id="A0A818TD76"/>
<dbReference type="OrthoDB" id="10010861at2759"/>
<evidence type="ECO:0000313" key="5">
    <source>
        <dbReference type="Proteomes" id="UP000663874"/>
    </source>
</evidence>
<dbReference type="Proteomes" id="UP000663889">
    <property type="component" value="Unassembled WGS sequence"/>
</dbReference>
<dbReference type="EMBL" id="CAJOAX010000285">
    <property type="protein sequence ID" value="CAF3558080.1"/>
    <property type="molecule type" value="Genomic_DNA"/>
</dbReference>
<organism evidence="4 5">
    <name type="scientific">Rotaria sordida</name>
    <dbReference type="NCBI Taxonomy" id="392033"/>
    <lineage>
        <taxon>Eukaryota</taxon>
        <taxon>Metazoa</taxon>
        <taxon>Spiralia</taxon>
        <taxon>Gnathifera</taxon>
        <taxon>Rotifera</taxon>
        <taxon>Eurotatoria</taxon>
        <taxon>Bdelloidea</taxon>
        <taxon>Philodinida</taxon>
        <taxon>Philodinidae</taxon>
        <taxon>Rotaria</taxon>
    </lineage>
</organism>
<dbReference type="EMBL" id="CAJNOO010000928">
    <property type="protein sequence ID" value="CAF1063638.1"/>
    <property type="molecule type" value="Genomic_DNA"/>
</dbReference>
<sequence length="389" mass="45366">MNESLSLTSSIHIENSTNTFSSSSRIFNVLSTSYTLTSNIIENGSTSSIISQTKSTIASIQSLVDQMNSYRSTKILARIQACDSNMKLNDICEMYSIDNNTSLLIRQSNIEFYTLQHLFDVLVNRIIVQKLNEFCLPIKWCLKNLSESDIYITSDIIQERGRSFCYLEQCHSRLLVYINTCPILSNKNISIPTLKLLSMLCTLYNEQQRWSSTQCIEGIIYFLHILYAFWPQIEKCYDNISAGFDGCTSECQSFNDILNQVKIQCDDYGTFLSRVPALDWYQSINLKEICYRKNISTSHRFIYSVENFFSSSLFWDRFHSKFRFNSNNRRFDNNYEYTQLHNSSFEFETNTEIPNTNSTINQIMNDESQAVSNDRFHPFEYQRLLHTES</sequence>
<name>A0A818TD76_9BILA</name>
<dbReference type="Proteomes" id="UP000663823">
    <property type="component" value="Unassembled WGS sequence"/>
</dbReference>
<reference evidence="4" key="1">
    <citation type="submission" date="2021-02" db="EMBL/GenBank/DDBJ databases">
        <authorList>
            <person name="Nowell W R."/>
        </authorList>
    </citation>
    <scope>NUCLEOTIDE SEQUENCE</scope>
</reference>
<evidence type="ECO:0000313" key="4">
    <source>
        <dbReference type="EMBL" id="CAF3681516.1"/>
    </source>
</evidence>
<protein>
    <submittedName>
        <fullName evidence="4">Uncharacterized protein</fullName>
    </submittedName>
</protein>
<gene>
    <name evidence="4" type="ORF">FNK824_LOCUS7881</name>
    <name evidence="3" type="ORF">OTI717_LOCUS4657</name>
    <name evidence="1" type="ORF">RFH988_LOCUS17391</name>
    <name evidence="2" type="ORF">SEV965_LOCUS28463</name>
</gene>